<dbReference type="GO" id="GO:0008094">
    <property type="term" value="F:ATP-dependent activity, acting on DNA"/>
    <property type="evidence" value="ECO:0007669"/>
    <property type="project" value="TreeGrafter"/>
</dbReference>
<dbReference type="CDD" id="cd18793">
    <property type="entry name" value="SF2_C_SNF"/>
    <property type="match status" value="1"/>
</dbReference>
<dbReference type="Pfam" id="PF00271">
    <property type="entry name" value="Helicase_C"/>
    <property type="match status" value="1"/>
</dbReference>
<dbReference type="Gene3D" id="3.40.50.300">
    <property type="entry name" value="P-loop containing nucleotide triphosphate hydrolases"/>
    <property type="match status" value="1"/>
</dbReference>
<dbReference type="InterPro" id="IPR027417">
    <property type="entry name" value="P-loop_NTPase"/>
</dbReference>
<dbReference type="SUPFAM" id="SSF52540">
    <property type="entry name" value="P-loop containing nucleoside triphosphate hydrolases"/>
    <property type="match status" value="1"/>
</dbReference>
<feature type="domain" description="Helicase C-terminal" evidence="4">
    <location>
        <begin position="151"/>
        <end position="296"/>
    </location>
</feature>
<dbReference type="EMBL" id="LKEA01000009">
    <property type="protein sequence ID" value="ROW06897.1"/>
    <property type="molecule type" value="Genomic_DNA"/>
</dbReference>
<dbReference type="Proteomes" id="UP000283895">
    <property type="component" value="Unassembled WGS sequence"/>
</dbReference>
<dbReference type="InterPro" id="IPR050628">
    <property type="entry name" value="SNF2_RAD54_helicase_TF"/>
</dbReference>
<evidence type="ECO:0000256" key="2">
    <source>
        <dbReference type="ARBA" id="ARBA00022801"/>
    </source>
</evidence>
<dbReference type="PANTHER" id="PTHR45626">
    <property type="entry name" value="TRANSCRIPTION TERMINATION FACTOR 2-RELATED"/>
    <property type="match status" value="1"/>
</dbReference>
<evidence type="ECO:0000313" key="6">
    <source>
        <dbReference type="Proteomes" id="UP000283895"/>
    </source>
</evidence>
<dbReference type="STRING" id="356882.A0A423WUC0"/>
<dbReference type="GO" id="GO:0006281">
    <property type="term" value="P:DNA repair"/>
    <property type="evidence" value="ECO:0007669"/>
    <property type="project" value="TreeGrafter"/>
</dbReference>
<evidence type="ECO:0000313" key="5">
    <source>
        <dbReference type="EMBL" id="ROW06897.1"/>
    </source>
</evidence>
<comment type="caution">
    <text evidence="5">The sequence shown here is derived from an EMBL/GenBank/DDBJ whole genome shotgun (WGS) entry which is preliminary data.</text>
</comment>
<gene>
    <name evidence="5" type="ORF">VMCG_04197</name>
</gene>
<keyword evidence="6" id="KW-1185">Reference proteome</keyword>
<keyword evidence="3" id="KW-0067">ATP-binding</keyword>
<dbReference type="OrthoDB" id="423559at2759"/>
<name>A0A423WUC0_9PEZI</name>
<dbReference type="GO" id="GO:0016787">
    <property type="term" value="F:hydrolase activity"/>
    <property type="evidence" value="ECO:0007669"/>
    <property type="project" value="UniProtKB-KW"/>
</dbReference>
<protein>
    <recommendedName>
        <fullName evidence="4">Helicase C-terminal domain-containing protein</fullName>
    </recommendedName>
</protein>
<accession>A0A423WUC0</accession>
<dbReference type="GO" id="GO:0005634">
    <property type="term" value="C:nucleus"/>
    <property type="evidence" value="ECO:0007669"/>
    <property type="project" value="TreeGrafter"/>
</dbReference>
<keyword evidence="1" id="KW-0547">Nucleotide-binding</keyword>
<dbReference type="AlphaFoldDB" id="A0A423WUC0"/>
<dbReference type="InterPro" id="IPR001650">
    <property type="entry name" value="Helicase_C-like"/>
</dbReference>
<dbReference type="GO" id="GO:0005524">
    <property type="term" value="F:ATP binding"/>
    <property type="evidence" value="ECO:0007669"/>
    <property type="project" value="UniProtKB-KW"/>
</dbReference>
<sequence>MRPSRSIISPQELALRKVNRLLDRIMLRRHKNTVINNKPIIPLPEKIELVEATEFDEDEQRFYEALEQHAQEEVWRILRAESAIAGPVADDLSGNSPVHSGHQTAQPMHMDDFEIEAHSSKSGGRKKPVKRNREYFSRLEKDYRPSAKVIRTLELLRTIRQNNPKDKTIVFTFFTSFIDILEIALSREGGFKHCRFDGTMNSAQRDAAVTEFMEGDVTVLLASIRSGNVGLNLSKASRVIILDPFWNPYVEAQAVDRAHRIGQTQTVIVHRLLIKGTVEDRILQLQEKKRRLVELALGGTGGGIAHQKGASQLSQDEILALLGAGPDQW</sequence>
<dbReference type="SMART" id="SM00490">
    <property type="entry name" value="HELICc"/>
    <property type="match status" value="1"/>
</dbReference>
<dbReference type="InterPro" id="IPR049730">
    <property type="entry name" value="SNF2/RAD54-like_C"/>
</dbReference>
<organism evidence="5 6">
    <name type="scientific">Cytospora schulzeri</name>
    <dbReference type="NCBI Taxonomy" id="448051"/>
    <lineage>
        <taxon>Eukaryota</taxon>
        <taxon>Fungi</taxon>
        <taxon>Dikarya</taxon>
        <taxon>Ascomycota</taxon>
        <taxon>Pezizomycotina</taxon>
        <taxon>Sordariomycetes</taxon>
        <taxon>Sordariomycetidae</taxon>
        <taxon>Diaporthales</taxon>
        <taxon>Cytosporaceae</taxon>
        <taxon>Cytospora</taxon>
    </lineage>
</organism>
<evidence type="ECO:0000256" key="3">
    <source>
        <dbReference type="ARBA" id="ARBA00022840"/>
    </source>
</evidence>
<evidence type="ECO:0000256" key="1">
    <source>
        <dbReference type="ARBA" id="ARBA00022741"/>
    </source>
</evidence>
<dbReference type="PANTHER" id="PTHR45626:SF16">
    <property type="entry name" value="ATP-DEPENDENT HELICASE ULS1"/>
    <property type="match status" value="1"/>
</dbReference>
<proteinExistence type="predicted"/>
<dbReference type="PROSITE" id="PS51194">
    <property type="entry name" value="HELICASE_CTER"/>
    <property type="match status" value="1"/>
</dbReference>
<evidence type="ECO:0000259" key="4">
    <source>
        <dbReference type="PROSITE" id="PS51194"/>
    </source>
</evidence>
<reference evidence="5 6" key="1">
    <citation type="submission" date="2015-09" db="EMBL/GenBank/DDBJ databases">
        <title>Host preference determinants of Valsa canker pathogens revealed by comparative genomics.</title>
        <authorList>
            <person name="Yin Z."/>
            <person name="Huang L."/>
        </authorList>
    </citation>
    <scope>NUCLEOTIDE SEQUENCE [LARGE SCALE GENOMIC DNA]</scope>
    <source>
        <strain evidence="5 6">03-1</strain>
    </source>
</reference>
<keyword evidence="2" id="KW-0378">Hydrolase</keyword>